<gene>
    <name evidence="1" type="ORF">AFUS01_LOCUS27964</name>
</gene>
<dbReference type="Proteomes" id="UP000708208">
    <property type="component" value="Unassembled WGS sequence"/>
</dbReference>
<reference evidence="1" key="1">
    <citation type="submission" date="2021-06" db="EMBL/GenBank/DDBJ databases">
        <authorList>
            <person name="Hodson N. C."/>
            <person name="Mongue J. A."/>
            <person name="Jaron S. K."/>
        </authorList>
    </citation>
    <scope>NUCLEOTIDE SEQUENCE</scope>
</reference>
<dbReference type="EMBL" id="CAJVCH010392944">
    <property type="protein sequence ID" value="CAG7817392.1"/>
    <property type="molecule type" value="Genomic_DNA"/>
</dbReference>
<proteinExistence type="predicted"/>
<evidence type="ECO:0000313" key="2">
    <source>
        <dbReference type="Proteomes" id="UP000708208"/>
    </source>
</evidence>
<comment type="caution">
    <text evidence="1">The sequence shown here is derived from an EMBL/GenBank/DDBJ whole genome shotgun (WGS) entry which is preliminary data.</text>
</comment>
<name>A0A8J2PC13_9HEXA</name>
<feature type="non-terminal residue" evidence="1">
    <location>
        <position position="1"/>
    </location>
</feature>
<accession>A0A8J2PC13</accession>
<protein>
    <submittedName>
        <fullName evidence="1">Uncharacterized protein</fullName>
    </submittedName>
</protein>
<evidence type="ECO:0000313" key="1">
    <source>
        <dbReference type="EMBL" id="CAG7817392.1"/>
    </source>
</evidence>
<sequence>MWEYGGSARLINVSIKSIVWSQQGMAQPVDVRPPTAEEVAVKE</sequence>
<keyword evidence="2" id="KW-1185">Reference proteome</keyword>
<dbReference type="AlphaFoldDB" id="A0A8J2PC13"/>
<organism evidence="1 2">
    <name type="scientific">Allacma fusca</name>
    <dbReference type="NCBI Taxonomy" id="39272"/>
    <lineage>
        <taxon>Eukaryota</taxon>
        <taxon>Metazoa</taxon>
        <taxon>Ecdysozoa</taxon>
        <taxon>Arthropoda</taxon>
        <taxon>Hexapoda</taxon>
        <taxon>Collembola</taxon>
        <taxon>Symphypleona</taxon>
        <taxon>Sminthuridae</taxon>
        <taxon>Allacma</taxon>
    </lineage>
</organism>